<dbReference type="Proteomes" id="UP001597380">
    <property type="component" value="Unassembled WGS sequence"/>
</dbReference>
<dbReference type="PANTHER" id="PTHR39337:SF1">
    <property type="entry name" value="BLR5642 PROTEIN"/>
    <property type="match status" value="1"/>
</dbReference>
<comment type="caution">
    <text evidence="1">The sequence shown here is derived from an EMBL/GenBank/DDBJ whole genome shotgun (WGS) entry which is preliminary data.</text>
</comment>
<evidence type="ECO:0000313" key="1">
    <source>
        <dbReference type="EMBL" id="MFD2095006.1"/>
    </source>
</evidence>
<keyword evidence="2" id="KW-1185">Reference proteome</keyword>
<dbReference type="PANTHER" id="PTHR39337">
    <property type="entry name" value="BLR5642 PROTEIN"/>
    <property type="match status" value="1"/>
</dbReference>
<dbReference type="InterPro" id="IPR007438">
    <property type="entry name" value="DUF488"/>
</dbReference>
<gene>
    <name evidence="1" type="ORF">ACFSJ3_03355</name>
</gene>
<protein>
    <submittedName>
        <fullName evidence="1">DUF488 family protein</fullName>
    </submittedName>
</protein>
<dbReference type="RefSeq" id="WP_377776175.1">
    <property type="nucleotide sequence ID" value="NZ_JBHUHT010000007.1"/>
</dbReference>
<proteinExistence type="predicted"/>
<reference evidence="2" key="1">
    <citation type="journal article" date="2019" name="Int. J. Syst. Evol. Microbiol.">
        <title>The Global Catalogue of Microorganisms (GCM) 10K type strain sequencing project: providing services to taxonomists for standard genome sequencing and annotation.</title>
        <authorList>
            <consortium name="The Broad Institute Genomics Platform"/>
            <consortium name="The Broad Institute Genome Sequencing Center for Infectious Disease"/>
            <person name="Wu L."/>
            <person name="Ma J."/>
        </authorList>
    </citation>
    <scope>NUCLEOTIDE SEQUENCE [LARGE SCALE GENOMIC DNA]</scope>
    <source>
        <strain evidence="2">CGMCC 1.10992</strain>
    </source>
</reference>
<dbReference type="Pfam" id="PF04343">
    <property type="entry name" value="DUF488"/>
    <property type="match status" value="1"/>
</dbReference>
<name>A0ABW4XJZ3_9GAMM</name>
<organism evidence="1 2">
    <name type="scientific">Corallincola platygyrae</name>
    <dbReference type="NCBI Taxonomy" id="1193278"/>
    <lineage>
        <taxon>Bacteria</taxon>
        <taxon>Pseudomonadati</taxon>
        <taxon>Pseudomonadota</taxon>
        <taxon>Gammaproteobacteria</taxon>
        <taxon>Alteromonadales</taxon>
        <taxon>Psychromonadaceae</taxon>
        <taxon>Corallincola</taxon>
    </lineage>
</organism>
<dbReference type="EMBL" id="JBHUHT010000007">
    <property type="protein sequence ID" value="MFD2095006.1"/>
    <property type="molecule type" value="Genomic_DNA"/>
</dbReference>
<accession>A0ABW4XJZ3</accession>
<sequence>MEYIRSPTFTMRLGLMINNIDIFTIGFTKKNAETFFKFLKNSEVKTLIDVRLNNVSQLAGFAKRDDLEFFLRELCGTDYVHSPDLAPTKDILNAYKKGEIPWEVYEDKFLNLMSQRNIEKSVKPALLDHGCLLCSEHEPHLCHRRLVVEYLNEHSDLNLKVKHLF</sequence>
<evidence type="ECO:0000313" key="2">
    <source>
        <dbReference type="Proteomes" id="UP001597380"/>
    </source>
</evidence>